<dbReference type="Proteomes" id="UP000076532">
    <property type="component" value="Unassembled WGS sequence"/>
</dbReference>
<gene>
    <name evidence="3" type="ORF">FIBSPDRAFT_908855</name>
</gene>
<evidence type="ECO:0000313" key="4">
    <source>
        <dbReference type="Proteomes" id="UP000076532"/>
    </source>
</evidence>
<evidence type="ECO:0000256" key="1">
    <source>
        <dbReference type="SAM" id="MobiDB-lite"/>
    </source>
</evidence>
<name>A0A166R018_9AGAM</name>
<proteinExistence type="predicted"/>
<evidence type="ECO:0000313" key="3">
    <source>
        <dbReference type="EMBL" id="KZP27751.1"/>
    </source>
</evidence>
<dbReference type="OrthoDB" id="2639189at2759"/>
<dbReference type="AlphaFoldDB" id="A0A166R018"/>
<evidence type="ECO:0000259" key="2">
    <source>
        <dbReference type="Pfam" id="PF18721"/>
    </source>
</evidence>
<reference evidence="3 4" key="1">
    <citation type="journal article" date="2016" name="Mol. Biol. Evol.">
        <title>Comparative Genomics of Early-Diverging Mushroom-Forming Fungi Provides Insights into the Origins of Lignocellulose Decay Capabilities.</title>
        <authorList>
            <person name="Nagy L.G."/>
            <person name="Riley R."/>
            <person name="Tritt A."/>
            <person name="Adam C."/>
            <person name="Daum C."/>
            <person name="Floudas D."/>
            <person name="Sun H."/>
            <person name="Yadav J.S."/>
            <person name="Pangilinan J."/>
            <person name="Larsson K.H."/>
            <person name="Matsuura K."/>
            <person name="Barry K."/>
            <person name="Labutti K."/>
            <person name="Kuo R."/>
            <person name="Ohm R.A."/>
            <person name="Bhattacharya S.S."/>
            <person name="Shirouzu T."/>
            <person name="Yoshinaga Y."/>
            <person name="Martin F.M."/>
            <person name="Grigoriev I.V."/>
            <person name="Hibbett D.S."/>
        </authorList>
    </citation>
    <scope>NUCLEOTIDE SEQUENCE [LARGE SCALE GENOMIC DNA]</scope>
    <source>
        <strain evidence="3 4">CBS 109695</strain>
    </source>
</reference>
<dbReference type="Pfam" id="PF18721">
    <property type="entry name" value="CxC6"/>
    <property type="match status" value="1"/>
</dbReference>
<protein>
    <recommendedName>
        <fullName evidence="2">CxC6 like cysteine cluster associated with KDZ domain-containing protein</fullName>
    </recommendedName>
</protein>
<feature type="region of interest" description="Disordered" evidence="1">
    <location>
        <begin position="231"/>
        <end position="259"/>
    </location>
</feature>
<keyword evidence="4" id="KW-1185">Reference proteome</keyword>
<feature type="domain" description="CxC6 like cysteine cluster associated with KDZ" evidence="2">
    <location>
        <begin position="107"/>
        <end position="170"/>
    </location>
</feature>
<dbReference type="STRING" id="436010.A0A166R018"/>
<dbReference type="EMBL" id="KV417507">
    <property type="protein sequence ID" value="KZP27751.1"/>
    <property type="molecule type" value="Genomic_DNA"/>
</dbReference>
<accession>A0A166R018</accession>
<dbReference type="InterPro" id="IPR040898">
    <property type="entry name" value="CxC6"/>
</dbReference>
<organism evidence="3 4">
    <name type="scientific">Athelia psychrophila</name>
    <dbReference type="NCBI Taxonomy" id="1759441"/>
    <lineage>
        <taxon>Eukaryota</taxon>
        <taxon>Fungi</taxon>
        <taxon>Dikarya</taxon>
        <taxon>Basidiomycota</taxon>
        <taxon>Agaricomycotina</taxon>
        <taxon>Agaricomycetes</taxon>
        <taxon>Agaricomycetidae</taxon>
        <taxon>Atheliales</taxon>
        <taxon>Atheliaceae</taxon>
        <taxon>Athelia</taxon>
    </lineage>
</organism>
<sequence>MMLVGWWADVLEAAGWRFRFKLTTKQVWDGWTIFCLLEDHTARHIHLELPHSGAQKDRLQDAMQEHNERFVRYGQPELLHACDRCMRVFKKIDADGDITYGICQPIVTDGITLGRPCCSVFRCTDPLITNQQWFCHQHSHKNHECAVVNCEAPVSNGKACSNPLHQQMQQLRDEKGRSAFSLSERLQRAQVSHLNDSMGTEPKAFEDDLEENVEWFEQENDTNPGCIGIQDDGPSGDTAAEHMPADAPSTTPQEIDKGTACDVKSPLGNRKLKAQLGRCQTHNEQTMVRCCGVIIATSTFYGAEAVSNVLQMTKHVFSVPGAYKPNHLIYDTACDAKHQVKAQGDAWFNEVGMRVDVWHLLNKHKTTCMYCQINCNPADYPELMMEDGRRWYFNTSVAEQINVWLGGYLSICREMLPVKYNFFLQEMICRRNILTIERLCTEGHNPRHLPPYVT</sequence>